<organism evidence="1 2">
    <name type="scientific">Pseudomonas phage Bjorn</name>
    <dbReference type="NCBI Taxonomy" id="2079288"/>
    <lineage>
        <taxon>Viruses</taxon>
        <taxon>Duplodnaviria</taxon>
        <taxon>Heunggongvirae</taxon>
        <taxon>Uroviricota</taxon>
        <taxon>Caudoviricetes</taxon>
        <taxon>Bjornvirus</taxon>
        <taxon>Bjornvirus bjorn</taxon>
    </lineage>
</organism>
<evidence type="ECO:0000313" key="1">
    <source>
        <dbReference type="EMBL" id="AUV61747.1"/>
    </source>
</evidence>
<gene>
    <name evidence="1" type="ORF">PsPhBjorn_gp69</name>
</gene>
<protein>
    <submittedName>
        <fullName evidence="1">Uncharacterized protein</fullName>
    </submittedName>
</protein>
<proteinExistence type="predicted"/>
<dbReference type="Proteomes" id="UP000240564">
    <property type="component" value="Segment"/>
</dbReference>
<keyword evidence="2" id="KW-1185">Reference proteome</keyword>
<evidence type="ECO:0000313" key="2">
    <source>
        <dbReference type="Proteomes" id="UP000240564"/>
    </source>
</evidence>
<sequence length="43" mass="4759">MYVTGNYLRFPFPFVAEGLAKVILERLGALFGQLRGVEIEGVS</sequence>
<name>A0A2K9VHG7_9CAUD</name>
<accession>A0A2K9VHG7</accession>
<reference evidence="1 2" key="1">
    <citation type="submission" date="2018-01" db="EMBL/GenBank/DDBJ databases">
        <title>Pseudomonas phages infecting Pseudomonas sp. isolated from Prunus avium.</title>
        <authorList>
            <person name="Colberg O."/>
            <person name="Byth Carstens A."/>
        </authorList>
    </citation>
    <scope>NUCLEOTIDE SEQUENCE [LARGE SCALE GENOMIC DNA]</scope>
</reference>
<dbReference type="EMBL" id="MG775259">
    <property type="protein sequence ID" value="AUV61747.1"/>
    <property type="molecule type" value="Genomic_DNA"/>
</dbReference>